<dbReference type="GO" id="GO:0008080">
    <property type="term" value="F:N-acetyltransferase activity"/>
    <property type="evidence" value="ECO:0007669"/>
    <property type="project" value="TreeGrafter"/>
</dbReference>
<dbReference type="CDD" id="cd04301">
    <property type="entry name" value="NAT_SF"/>
    <property type="match status" value="1"/>
</dbReference>
<dbReference type="AlphaFoldDB" id="A0AAD9L8H3"/>
<comment type="caution">
    <text evidence="2">The sequence shown here is derived from an EMBL/GenBank/DDBJ whole genome shotgun (WGS) entry which is preliminary data.</text>
</comment>
<accession>A0AAD9L8H3</accession>
<dbReference type="PANTHER" id="PTHR13355:SF22">
    <property type="entry name" value="SLL0786 PROTEIN"/>
    <property type="match status" value="1"/>
</dbReference>
<evidence type="ECO:0000313" key="2">
    <source>
        <dbReference type="EMBL" id="KAK1926512.1"/>
    </source>
</evidence>
<dbReference type="InterPro" id="IPR039143">
    <property type="entry name" value="GNPNAT1-like"/>
</dbReference>
<proteinExistence type="predicted"/>
<gene>
    <name evidence="2" type="ORF">DB88DRAFT_482110</name>
</gene>
<dbReference type="Gene3D" id="3.40.630.30">
    <property type="match status" value="1"/>
</dbReference>
<organism evidence="2 3">
    <name type="scientific">Papiliotrema laurentii</name>
    <name type="common">Cryptococcus laurentii</name>
    <dbReference type="NCBI Taxonomy" id="5418"/>
    <lineage>
        <taxon>Eukaryota</taxon>
        <taxon>Fungi</taxon>
        <taxon>Dikarya</taxon>
        <taxon>Basidiomycota</taxon>
        <taxon>Agaricomycotina</taxon>
        <taxon>Tremellomycetes</taxon>
        <taxon>Tremellales</taxon>
        <taxon>Rhynchogastremaceae</taxon>
        <taxon>Papiliotrema</taxon>
    </lineage>
</organism>
<dbReference type="EMBL" id="JAODAN010000002">
    <property type="protein sequence ID" value="KAK1926512.1"/>
    <property type="molecule type" value="Genomic_DNA"/>
</dbReference>
<reference evidence="2" key="1">
    <citation type="submission" date="2023-02" db="EMBL/GenBank/DDBJ databases">
        <title>Identification and recombinant expression of a fungal hydrolase from Papiliotrema laurentii that hydrolyzes apple cutin and clears colloidal polyester polyurethane.</title>
        <authorList>
            <consortium name="DOE Joint Genome Institute"/>
            <person name="Roman V.A."/>
            <person name="Bojanowski C."/>
            <person name="Crable B.R."/>
            <person name="Wagner D.N."/>
            <person name="Hung C.S."/>
            <person name="Nadeau L.J."/>
            <person name="Schratz L."/>
            <person name="Haridas S."/>
            <person name="Pangilinan J."/>
            <person name="Lipzen A."/>
            <person name="Na H."/>
            <person name="Yan M."/>
            <person name="Ng V."/>
            <person name="Grigoriev I.V."/>
            <person name="Spatafora J.W."/>
            <person name="Barlow D."/>
            <person name="Biffinger J."/>
            <person name="Kelley-Loughnane N."/>
            <person name="Varaljay V.A."/>
            <person name="Crookes-Goodson W.J."/>
        </authorList>
    </citation>
    <scope>NUCLEOTIDE SEQUENCE</scope>
    <source>
        <strain evidence="2">5307AH</strain>
    </source>
</reference>
<dbReference type="PROSITE" id="PS51186">
    <property type="entry name" value="GNAT"/>
    <property type="match status" value="1"/>
</dbReference>
<dbReference type="InterPro" id="IPR016181">
    <property type="entry name" value="Acyl_CoA_acyltransferase"/>
</dbReference>
<name>A0AAD9L8H3_PAPLA</name>
<dbReference type="InterPro" id="IPR000182">
    <property type="entry name" value="GNAT_dom"/>
</dbReference>
<dbReference type="PANTHER" id="PTHR13355">
    <property type="entry name" value="GLUCOSAMINE 6-PHOSPHATE N-ACETYLTRANSFERASE"/>
    <property type="match status" value="1"/>
</dbReference>
<dbReference type="Pfam" id="PF13508">
    <property type="entry name" value="Acetyltransf_7"/>
    <property type="match status" value="1"/>
</dbReference>
<protein>
    <submittedName>
        <fullName evidence="2">Acyl-CoA N-acyltransferase</fullName>
    </submittedName>
</protein>
<keyword evidence="3" id="KW-1185">Reference proteome</keyword>
<sequence length="213" mass="23733">MFQADGLAENTNLSSLHPQIAMSGVPPYTLKVAKTKDEIEAAYDIRLEVFSVEQGFPVETEIDEYDPVSVHFLLTTPIPSPPDTTVQSLLPDSLTPNRPHPSTTQKPIGTIRLVPDLGKVGRLVVDKEYRKYGFGKVLLCAVDDYIQGLNEEERAVMKGIIREEEGQKVAQLKLHAQMQVIPFYAKFGYRPVGEPFDEDGAPHQKMVKDLVLS</sequence>
<dbReference type="SUPFAM" id="SSF55729">
    <property type="entry name" value="Acyl-CoA N-acyltransferases (Nat)"/>
    <property type="match status" value="1"/>
</dbReference>
<evidence type="ECO:0000313" key="3">
    <source>
        <dbReference type="Proteomes" id="UP001182556"/>
    </source>
</evidence>
<dbReference type="Proteomes" id="UP001182556">
    <property type="component" value="Unassembled WGS sequence"/>
</dbReference>
<feature type="domain" description="N-acetyltransferase" evidence="1">
    <location>
        <begin position="57"/>
        <end position="211"/>
    </location>
</feature>
<evidence type="ECO:0000259" key="1">
    <source>
        <dbReference type="PROSITE" id="PS51186"/>
    </source>
</evidence>